<keyword evidence="2" id="KW-1185">Reference proteome</keyword>
<evidence type="ECO:0000313" key="1">
    <source>
        <dbReference type="EMBL" id="KLO09525.1"/>
    </source>
</evidence>
<dbReference type="AlphaFoldDB" id="A0A0H2RCH2"/>
<gene>
    <name evidence="1" type="ORF">SCHPADRAFT_562009</name>
</gene>
<evidence type="ECO:0000313" key="2">
    <source>
        <dbReference type="Proteomes" id="UP000053477"/>
    </source>
</evidence>
<name>A0A0H2RCH2_9AGAM</name>
<organism evidence="1 2">
    <name type="scientific">Schizopora paradoxa</name>
    <dbReference type="NCBI Taxonomy" id="27342"/>
    <lineage>
        <taxon>Eukaryota</taxon>
        <taxon>Fungi</taxon>
        <taxon>Dikarya</taxon>
        <taxon>Basidiomycota</taxon>
        <taxon>Agaricomycotina</taxon>
        <taxon>Agaricomycetes</taxon>
        <taxon>Hymenochaetales</taxon>
        <taxon>Schizoporaceae</taxon>
        <taxon>Schizopora</taxon>
    </lineage>
</organism>
<accession>A0A0H2RCH2</accession>
<proteinExistence type="predicted"/>
<dbReference type="Proteomes" id="UP000053477">
    <property type="component" value="Unassembled WGS sequence"/>
</dbReference>
<reference evidence="1 2" key="1">
    <citation type="submission" date="2015-04" db="EMBL/GenBank/DDBJ databases">
        <title>Complete genome sequence of Schizopora paradoxa KUC8140, a cosmopolitan wood degrader in East Asia.</title>
        <authorList>
            <consortium name="DOE Joint Genome Institute"/>
            <person name="Min B."/>
            <person name="Park H."/>
            <person name="Jang Y."/>
            <person name="Kim J.-J."/>
            <person name="Kim K.H."/>
            <person name="Pangilinan J."/>
            <person name="Lipzen A."/>
            <person name="Riley R."/>
            <person name="Grigoriev I.V."/>
            <person name="Spatafora J.W."/>
            <person name="Choi I.-G."/>
        </authorList>
    </citation>
    <scope>NUCLEOTIDE SEQUENCE [LARGE SCALE GENOMIC DNA]</scope>
    <source>
        <strain evidence="1 2">KUC8140</strain>
    </source>
</reference>
<sequence>MQHLTNLVLFIRDNNSKTLIMTKLCFPALIAFDISATTSPRGLIPFVAAHSKLEQLRFKFRDVRTRMSFQPQDLPKMRALKLGMDLEHIFVNFLGSGDTEKAEELCARRPLLEHLFIDRVDSSRSLRDYLRPFSRQLRRLDLEDYKGKSILRDGLYKLLESFTALVEMSIIITGPRDAFKRATVLSAKELRNILRSLNGCASFRAIHLFDVE</sequence>
<protein>
    <submittedName>
        <fullName evidence="1">Uncharacterized protein</fullName>
    </submittedName>
</protein>
<dbReference type="EMBL" id="KQ086053">
    <property type="protein sequence ID" value="KLO09525.1"/>
    <property type="molecule type" value="Genomic_DNA"/>
</dbReference>
<dbReference type="InParanoid" id="A0A0H2RCH2"/>